<feature type="signal peptide" evidence="1">
    <location>
        <begin position="1"/>
        <end position="20"/>
    </location>
</feature>
<reference evidence="3 4" key="1">
    <citation type="submission" date="2016-03" db="EMBL/GenBank/DDBJ databases">
        <title>Draft genome sequence of the Fonsecaea monophora CBS 269.37.</title>
        <authorList>
            <person name="Bombassaro A."/>
            <person name="Vinicius W.A."/>
            <person name="De Hoog S."/>
            <person name="Sun J."/>
            <person name="Souza E.M."/>
            <person name="Raittz R.T."/>
            <person name="Costa F."/>
            <person name="Leao A.C."/>
            <person name="Tadra-Sfeir M.Z."/>
            <person name="Baura V."/>
            <person name="Balsanelli E."/>
            <person name="Pedrosa F.O."/>
            <person name="Moreno L.F."/>
            <person name="Steffens M.B."/>
            <person name="Xi L."/>
            <person name="Bocca A.L."/>
            <person name="Felipe M.S."/>
            <person name="Teixeira M."/>
            <person name="Telles Filho F.Q."/>
            <person name="Azevedo C.M."/>
            <person name="Gomes R."/>
            <person name="Vicente V.A."/>
        </authorList>
    </citation>
    <scope>NUCLEOTIDE SEQUENCE [LARGE SCALE GENOMIC DNA]</scope>
    <source>
        <strain evidence="3 4">CBS 269.37</strain>
    </source>
</reference>
<keyword evidence="1" id="KW-0732">Signal</keyword>
<comment type="caution">
    <text evidence="3">The sequence shown here is derived from an EMBL/GenBank/DDBJ whole genome shotgun (WGS) entry which is preliminary data.</text>
</comment>
<name>A0A177EXX9_9EURO</name>
<evidence type="ECO:0000313" key="4">
    <source>
        <dbReference type="Proteomes" id="UP000077002"/>
    </source>
</evidence>
<dbReference type="PANTHER" id="PTHR48079">
    <property type="entry name" value="PROTEIN YEEZ"/>
    <property type="match status" value="1"/>
</dbReference>
<dbReference type="EMBL" id="LVKK01000105">
    <property type="protein sequence ID" value="OAG35892.1"/>
    <property type="molecule type" value="Genomic_DNA"/>
</dbReference>
<protein>
    <recommendedName>
        <fullName evidence="2">NAD-dependent epimerase/dehydratase domain-containing protein</fullName>
    </recommendedName>
</protein>
<sequence>MPSILIFGVTGLVGSHLVLALKREYSQLPVTVFLRNNTLDKYLYETAGIKRIVHGTFDEKNKITALAREHDIVINVGSSWDVPLSEAVVAGLNQQPQDKKKTLIHMSGTGNFVDKRWTDGAFHAETKIWDDCSPEDMKLINPSMLNGGPDTVVLTAGKTSNIGTYIVFPSGIYGEAAGPIPALGVIQLIYREKAKELGFVPYVGDGSALFNCLHVNAIAPFMLKVLDLALHEEDPQGSVYERCFLIGGPEVSWKKASDAFAKTLYAEGIVREPRARSVALEEAGGGELPMLMASNMRFVSRRAEKLGYKHNEVGLVEFLNESR</sequence>
<dbReference type="GeneID" id="34605022"/>
<feature type="chain" id="PRO_5008060755" description="NAD-dependent epimerase/dehydratase domain-containing protein" evidence="1">
    <location>
        <begin position="21"/>
        <end position="323"/>
    </location>
</feature>
<dbReference type="Pfam" id="PF01370">
    <property type="entry name" value="Epimerase"/>
    <property type="match status" value="1"/>
</dbReference>
<dbReference type="GO" id="GO:0005737">
    <property type="term" value="C:cytoplasm"/>
    <property type="evidence" value="ECO:0007669"/>
    <property type="project" value="TreeGrafter"/>
</dbReference>
<gene>
    <name evidence="3" type="ORF">AYO21_09893</name>
</gene>
<accession>A0A177EXX9</accession>
<dbReference type="InterPro" id="IPR051783">
    <property type="entry name" value="NAD(P)-dependent_oxidoreduct"/>
</dbReference>
<evidence type="ECO:0000313" key="3">
    <source>
        <dbReference type="EMBL" id="OAG35892.1"/>
    </source>
</evidence>
<dbReference type="AlphaFoldDB" id="A0A177EXX9"/>
<dbReference type="OrthoDB" id="10262413at2759"/>
<dbReference type="Gene3D" id="3.40.50.720">
    <property type="entry name" value="NAD(P)-binding Rossmann-like Domain"/>
    <property type="match status" value="2"/>
</dbReference>
<keyword evidence="4" id="KW-1185">Reference proteome</keyword>
<dbReference type="GO" id="GO:0004029">
    <property type="term" value="F:aldehyde dehydrogenase (NAD+) activity"/>
    <property type="evidence" value="ECO:0007669"/>
    <property type="project" value="TreeGrafter"/>
</dbReference>
<dbReference type="SUPFAM" id="SSF51735">
    <property type="entry name" value="NAD(P)-binding Rossmann-fold domains"/>
    <property type="match status" value="1"/>
</dbReference>
<dbReference type="InterPro" id="IPR036291">
    <property type="entry name" value="NAD(P)-bd_dom_sf"/>
</dbReference>
<organism evidence="3 4">
    <name type="scientific">Fonsecaea monophora</name>
    <dbReference type="NCBI Taxonomy" id="254056"/>
    <lineage>
        <taxon>Eukaryota</taxon>
        <taxon>Fungi</taxon>
        <taxon>Dikarya</taxon>
        <taxon>Ascomycota</taxon>
        <taxon>Pezizomycotina</taxon>
        <taxon>Eurotiomycetes</taxon>
        <taxon>Chaetothyriomycetidae</taxon>
        <taxon>Chaetothyriales</taxon>
        <taxon>Herpotrichiellaceae</taxon>
        <taxon>Fonsecaea</taxon>
    </lineage>
</organism>
<dbReference type="RefSeq" id="XP_022507844.1">
    <property type="nucleotide sequence ID" value="XM_022659822.1"/>
</dbReference>
<feature type="domain" description="NAD-dependent epimerase/dehydratase" evidence="2">
    <location>
        <begin position="4"/>
        <end position="81"/>
    </location>
</feature>
<dbReference type="PANTHER" id="PTHR48079:SF6">
    <property type="entry name" value="NAD(P)-BINDING DOMAIN-CONTAINING PROTEIN-RELATED"/>
    <property type="match status" value="1"/>
</dbReference>
<dbReference type="Proteomes" id="UP000077002">
    <property type="component" value="Unassembled WGS sequence"/>
</dbReference>
<dbReference type="InterPro" id="IPR001509">
    <property type="entry name" value="Epimerase_deHydtase"/>
</dbReference>
<proteinExistence type="predicted"/>
<evidence type="ECO:0000256" key="1">
    <source>
        <dbReference type="SAM" id="SignalP"/>
    </source>
</evidence>
<evidence type="ECO:0000259" key="2">
    <source>
        <dbReference type="Pfam" id="PF01370"/>
    </source>
</evidence>